<evidence type="ECO:0000256" key="2">
    <source>
        <dbReference type="SAM" id="MobiDB-lite"/>
    </source>
</evidence>
<feature type="compositionally biased region" description="Basic and acidic residues" evidence="2">
    <location>
        <begin position="891"/>
        <end position="922"/>
    </location>
</feature>
<dbReference type="HOGENOM" id="CLU_267292_0_0_1"/>
<feature type="region of interest" description="Disordered" evidence="2">
    <location>
        <begin position="1081"/>
        <end position="1101"/>
    </location>
</feature>
<feature type="coiled-coil region" evidence="1">
    <location>
        <begin position="632"/>
        <end position="680"/>
    </location>
</feature>
<feature type="compositionally biased region" description="Basic and acidic residues" evidence="2">
    <location>
        <begin position="762"/>
        <end position="881"/>
    </location>
</feature>
<dbReference type="Proteomes" id="UP000030746">
    <property type="component" value="Unassembled WGS sequence"/>
</dbReference>
<dbReference type="Pfam" id="PF24578">
    <property type="entry name" value="CSPP1_C"/>
    <property type="match status" value="1"/>
</dbReference>
<feature type="region of interest" description="Disordered" evidence="2">
    <location>
        <begin position="203"/>
        <end position="226"/>
    </location>
</feature>
<feature type="domain" description="Centrosome and spindle pole-associated protein 1 C-terminal" evidence="3">
    <location>
        <begin position="1030"/>
        <end position="1083"/>
    </location>
</feature>
<dbReference type="GO" id="GO:0005813">
    <property type="term" value="C:centrosome"/>
    <property type="evidence" value="ECO:0007669"/>
    <property type="project" value="InterPro"/>
</dbReference>
<dbReference type="GO" id="GO:0005874">
    <property type="term" value="C:microtubule"/>
    <property type="evidence" value="ECO:0007669"/>
    <property type="project" value="InterPro"/>
</dbReference>
<dbReference type="InterPro" id="IPR026708">
    <property type="entry name" value="CSPP1"/>
</dbReference>
<feature type="compositionally biased region" description="Basic and acidic residues" evidence="2">
    <location>
        <begin position="297"/>
        <end position="307"/>
    </location>
</feature>
<name>V3ZZM8_LOTGI</name>
<dbReference type="GO" id="GO:0000922">
    <property type="term" value="C:spindle pole"/>
    <property type="evidence" value="ECO:0007669"/>
    <property type="project" value="InterPro"/>
</dbReference>
<dbReference type="PANTHER" id="PTHR21616">
    <property type="entry name" value="CENTROSOME SPINDLE POLE ASSOCIATED PROTEIN"/>
    <property type="match status" value="1"/>
</dbReference>
<evidence type="ECO:0000313" key="4">
    <source>
        <dbReference type="EMBL" id="ESO88125.1"/>
    </source>
</evidence>
<accession>V3ZZM8</accession>
<feature type="compositionally biased region" description="Basic and acidic residues" evidence="2">
    <location>
        <begin position="79"/>
        <end position="102"/>
    </location>
</feature>
<dbReference type="InterPro" id="IPR058191">
    <property type="entry name" value="CSPP1_C"/>
</dbReference>
<feature type="compositionally biased region" description="Basic and acidic residues" evidence="2">
    <location>
        <begin position="1118"/>
        <end position="1153"/>
    </location>
</feature>
<evidence type="ECO:0000256" key="1">
    <source>
        <dbReference type="SAM" id="Coils"/>
    </source>
</evidence>
<feature type="compositionally biased region" description="Basic and acidic residues" evidence="2">
    <location>
        <begin position="126"/>
        <end position="140"/>
    </location>
</feature>
<dbReference type="KEGG" id="lgi:LOTGIDRAFT_234696"/>
<dbReference type="STRING" id="225164.V3ZZM8"/>
<feature type="compositionally biased region" description="Polar residues" evidence="2">
    <location>
        <begin position="103"/>
        <end position="112"/>
    </location>
</feature>
<feature type="region of interest" description="Disordered" evidence="2">
    <location>
        <begin position="38"/>
        <end position="140"/>
    </location>
</feature>
<feature type="region of interest" description="Disordered" evidence="2">
    <location>
        <begin position="297"/>
        <end position="331"/>
    </location>
</feature>
<feature type="coiled-coil region" evidence="1">
    <location>
        <begin position="956"/>
        <end position="983"/>
    </location>
</feature>
<dbReference type="RefSeq" id="XP_009061154.1">
    <property type="nucleotide sequence ID" value="XM_009062906.1"/>
</dbReference>
<keyword evidence="5" id="KW-1185">Reference proteome</keyword>
<dbReference type="EMBL" id="KB202752">
    <property type="protein sequence ID" value="ESO88125.1"/>
    <property type="molecule type" value="Genomic_DNA"/>
</dbReference>
<gene>
    <name evidence="4" type="ORF">LOTGIDRAFT_234696</name>
</gene>
<dbReference type="CTD" id="20249615"/>
<proteinExistence type="predicted"/>
<feature type="region of interest" description="Disordered" evidence="2">
    <location>
        <begin position="1118"/>
        <end position="1165"/>
    </location>
</feature>
<dbReference type="AlphaFoldDB" id="V3ZZM8"/>
<dbReference type="GeneID" id="20249615"/>
<organism evidence="4 5">
    <name type="scientific">Lottia gigantea</name>
    <name type="common">Giant owl limpet</name>
    <dbReference type="NCBI Taxonomy" id="225164"/>
    <lineage>
        <taxon>Eukaryota</taxon>
        <taxon>Metazoa</taxon>
        <taxon>Spiralia</taxon>
        <taxon>Lophotrochozoa</taxon>
        <taxon>Mollusca</taxon>
        <taxon>Gastropoda</taxon>
        <taxon>Patellogastropoda</taxon>
        <taxon>Lottioidea</taxon>
        <taxon>Lottiidae</taxon>
        <taxon>Lottia</taxon>
    </lineage>
</organism>
<dbReference type="OMA" id="HRMPRDD"/>
<evidence type="ECO:0000313" key="5">
    <source>
        <dbReference type="Proteomes" id="UP000030746"/>
    </source>
</evidence>
<feature type="compositionally biased region" description="Basic and acidic residues" evidence="2">
    <location>
        <begin position="38"/>
        <end position="70"/>
    </location>
</feature>
<keyword evidence="1" id="KW-0175">Coiled coil</keyword>
<evidence type="ECO:0000259" key="3">
    <source>
        <dbReference type="Pfam" id="PF24578"/>
    </source>
</evidence>
<sequence>MYNSFPLNLILIFTEFSQKGDKNRKEWREISKEDLLIKDSNDRKKKLAEERKNEYKQLLESKPNKNREWNNSEGQKPLLSDREDKKKALQKQRQQEYNDLKKNNQNTRNNDQPRPGTPGGFLNKLGSHEKQRQKLKDERHEEYKRLQAEKMWLNHDFADPRMLHAKDCEIYATLPGMNYYGSATRREKAVQRNKEYNKIKPFIDSPRSLRGENEPPGAPRKGWGTPTYEEMLEKKRNEEQKYRRLNDPDYTRPGMKSYNSESALHRLEDEKRLKDILQTETKKSNILSNGILDDPDWLRQNRPDPDRAYSQLNELPPRGRGVYTPAVHEYPPRGIRDAPTYLPESNKHRFYATLPVGQEDRDELQKRKEEYKHELMRQMKEAEEARKKNKQEFIEPSPEKQQQPTPPQKVIIIPNKQLPDVVPPQQQIQQQQQQQYQLTSGIDRLSPRSEMLLGRTRDLERLERRLKKIEQQNAAINPLDIAELDFISKRDPRTQMFPSGPADHMGTGILEQGFDRLLEPPKVGSVKVPVGLEYTPSTYVTGGDHFDKFSSVDKAYHYYGSHNPLDTGLPAAPTQIAATNYGSVPTGNQIVMDNYRAAPGGGGLGGGGYSSPVLGGPSAAAIQESINQGSDAERKAKQRAQAQQYQRELERQMEEKKLKQAIAKEEKERYEQKLEDDIRNYNPFGRGGAGAPMKDEYGNVVADLRAKNKGYSPRYEPMSSPTRGGPRPASPKDDLIKTPPAQTTAEGESTYARGGHGIFGHPKTEAEKSQADRYKEELKRQIDNKKREAELEKERERREEERQQKIIDDQRRKMQEEYDEEKRRIQAKQDEQDRKNAEIIKLQEDQKVKESELRGEKKKREEGRLEYERQRQEREEKERGKSPPIHALRKPKTENNDSENKENDVENKTTDNKQEDDRKTYDYRTYSPLIPTLRHRNLDVYTDNVPPARNNSADVLNQLAHMRRQLQSERKRVENMLEETRNEPDVFDPRLVQQTSQQQIPVQVQSRNDIFETALNRNAVQVRRGGTADMKILQEFDDLKYKEDTDSRKQFRKLYPVDPRTQDDLESQQAALLRQQEERLRRYTDSPIDLPGTSASPQSMLHSNSAFIDVEGMDRSLFPDDFDDFPKRNESARDRRRQREANRYPSKSPRDISTDLPSNYNPMGSVVSLDVDRIQRKNDNRLKRLKEIQGDDVSLYDPDDVINRFMEKQSHNRPPSNNTLHDDSWLLPGNKNKRY</sequence>
<feature type="region of interest" description="Disordered" evidence="2">
    <location>
        <begin position="1208"/>
        <end position="1235"/>
    </location>
</feature>
<feature type="compositionally biased region" description="Basic and acidic residues" evidence="2">
    <location>
        <begin position="377"/>
        <end position="393"/>
    </location>
</feature>
<reference evidence="4 5" key="1">
    <citation type="journal article" date="2013" name="Nature">
        <title>Insights into bilaterian evolution from three spiralian genomes.</title>
        <authorList>
            <person name="Simakov O."/>
            <person name="Marletaz F."/>
            <person name="Cho S.J."/>
            <person name="Edsinger-Gonzales E."/>
            <person name="Havlak P."/>
            <person name="Hellsten U."/>
            <person name="Kuo D.H."/>
            <person name="Larsson T."/>
            <person name="Lv J."/>
            <person name="Arendt D."/>
            <person name="Savage R."/>
            <person name="Osoegawa K."/>
            <person name="de Jong P."/>
            <person name="Grimwood J."/>
            <person name="Chapman J.A."/>
            <person name="Shapiro H."/>
            <person name="Aerts A."/>
            <person name="Otillar R.P."/>
            <person name="Terry A.Y."/>
            <person name="Boore J.L."/>
            <person name="Grigoriev I.V."/>
            <person name="Lindberg D.R."/>
            <person name="Seaver E.C."/>
            <person name="Weisblat D.A."/>
            <person name="Putnam N.H."/>
            <person name="Rokhsar D.S."/>
        </authorList>
    </citation>
    <scope>NUCLEOTIDE SEQUENCE [LARGE SCALE GENOMIC DNA]</scope>
</reference>
<protein>
    <recommendedName>
        <fullName evidence="3">Centrosome and spindle pole-associated protein 1 C-terminal domain-containing protein</fullName>
    </recommendedName>
</protein>
<dbReference type="GO" id="GO:0032467">
    <property type="term" value="P:positive regulation of cytokinesis"/>
    <property type="evidence" value="ECO:0007669"/>
    <property type="project" value="InterPro"/>
</dbReference>
<dbReference type="OrthoDB" id="10044099at2759"/>
<feature type="region of interest" description="Disordered" evidence="2">
    <location>
        <begin position="708"/>
        <end position="922"/>
    </location>
</feature>
<feature type="region of interest" description="Disordered" evidence="2">
    <location>
        <begin position="377"/>
        <end position="407"/>
    </location>
</feature>
<dbReference type="PANTHER" id="PTHR21616:SF2">
    <property type="entry name" value="CENTROSOME AND SPINDLE POLE-ASSOCIATED PROTEIN 1"/>
    <property type="match status" value="1"/>
</dbReference>